<reference evidence="1 2" key="1">
    <citation type="submission" date="2024-02" db="EMBL/GenBank/DDBJ databases">
        <title>A draft genome for the cacao thread blight pathogen Marasmius crinis-equi.</title>
        <authorList>
            <person name="Cohen S.P."/>
            <person name="Baruah I.K."/>
            <person name="Amoako-Attah I."/>
            <person name="Bukari Y."/>
            <person name="Meinhardt L.W."/>
            <person name="Bailey B.A."/>
        </authorList>
    </citation>
    <scope>NUCLEOTIDE SEQUENCE [LARGE SCALE GENOMIC DNA]</scope>
    <source>
        <strain evidence="1 2">GH-76</strain>
    </source>
</reference>
<protein>
    <submittedName>
        <fullName evidence="1">Uncharacterized protein</fullName>
    </submittedName>
</protein>
<evidence type="ECO:0000313" key="2">
    <source>
        <dbReference type="Proteomes" id="UP001465976"/>
    </source>
</evidence>
<sequence>MTFGTHNNIVSLFPYSTFWENVTVVCSSSATERAIRSQAEVRKLQGREWATLVIPSTALVCRINSEFLSSRRVGDRSTWVVDLGDPTNDDILWCNTWDQNIDHSRCFNITFNTGIRDSLRELVSRAVDVYYNSPVLREVVGYIQKTLQSLPADSPSPDAFTIYHLRRRLSGLYVSLSFPPALSFVVETVGDKTIARVMVHFPSRLYKRDGCWITAECMNSIERNGYVITPRFGYPPSDPPSLRFRNDKEFVASRESKIFTDIRRQIIRSTTVKLTNRRRKALLAVLPAALNLFNHDAFEIHVEFDRLRGINVSVHLPFGSLRLAECPVRFLLDPVVGHELAKEGVNVVLYDGSVPWLG</sequence>
<comment type="caution">
    <text evidence="1">The sequence shown here is derived from an EMBL/GenBank/DDBJ whole genome shotgun (WGS) entry which is preliminary data.</text>
</comment>
<dbReference type="Proteomes" id="UP001465976">
    <property type="component" value="Unassembled WGS sequence"/>
</dbReference>
<gene>
    <name evidence="1" type="ORF">V5O48_001867</name>
</gene>
<organism evidence="1 2">
    <name type="scientific">Marasmius crinis-equi</name>
    <dbReference type="NCBI Taxonomy" id="585013"/>
    <lineage>
        <taxon>Eukaryota</taxon>
        <taxon>Fungi</taxon>
        <taxon>Dikarya</taxon>
        <taxon>Basidiomycota</taxon>
        <taxon>Agaricomycotina</taxon>
        <taxon>Agaricomycetes</taxon>
        <taxon>Agaricomycetidae</taxon>
        <taxon>Agaricales</taxon>
        <taxon>Marasmiineae</taxon>
        <taxon>Marasmiaceae</taxon>
        <taxon>Marasmius</taxon>
    </lineage>
</organism>
<dbReference type="EMBL" id="JBAHYK010000038">
    <property type="protein sequence ID" value="KAL0580157.1"/>
    <property type="molecule type" value="Genomic_DNA"/>
</dbReference>
<keyword evidence="2" id="KW-1185">Reference proteome</keyword>
<accession>A0ABR3FX76</accession>
<evidence type="ECO:0000313" key="1">
    <source>
        <dbReference type="EMBL" id="KAL0580157.1"/>
    </source>
</evidence>
<name>A0ABR3FX76_9AGAR</name>
<proteinExistence type="predicted"/>